<dbReference type="EMBL" id="JAIWYP010000011">
    <property type="protein sequence ID" value="KAH3733669.1"/>
    <property type="molecule type" value="Genomic_DNA"/>
</dbReference>
<evidence type="ECO:0000313" key="4">
    <source>
        <dbReference type="Proteomes" id="UP000828390"/>
    </source>
</evidence>
<proteinExistence type="inferred from homology"/>
<reference evidence="3" key="2">
    <citation type="submission" date="2020-11" db="EMBL/GenBank/DDBJ databases">
        <authorList>
            <person name="McCartney M.A."/>
            <person name="Auch B."/>
            <person name="Kono T."/>
            <person name="Mallez S."/>
            <person name="Becker A."/>
            <person name="Gohl D.M."/>
            <person name="Silverstein K.A.T."/>
            <person name="Koren S."/>
            <person name="Bechman K.B."/>
            <person name="Herman A."/>
            <person name="Abrahante J.E."/>
            <person name="Garbe J."/>
        </authorList>
    </citation>
    <scope>NUCLEOTIDE SEQUENCE</scope>
    <source>
        <strain evidence="3">Duluth1</strain>
        <tissue evidence="3">Whole animal</tissue>
    </source>
</reference>
<name>A0A9D4CX31_DREPO</name>
<dbReference type="InterPro" id="IPR013865">
    <property type="entry name" value="FAM32A"/>
</dbReference>
<protein>
    <recommendedName>
        <fullName evidence="5">Protein FAM32A</fullName>
    </recommendedName>
</protein>
<reference evidence="3" key="1">
    <citation type="journal article" date="2019" name="bioRxiv">
        <title>The Genome of the Zebra Mussel, Dreissena polymorpha: A Resource for Invasive Species Research.</title>
        <authorList>
            <person name="McCartney M.A."/>
            <person name="Auch B."/>
            <person name="Kono T."/>
            <person name="Mallez S."/>
            <person name="Zhang Y."/>
            <person name="Obille A."/>
            <person name="Becker A."/>
            <person name="Abrahante J.E."/>
            <person name="Garbe J."/>
            <person name="Badalamenti J.P."/>
            <person name="Herman A."/>
            <person name="Mangelson H."/>
            <person name="Liachko I."/>
            <person name="Sullivan S."/>
            <person name="Sone E.D."/>
            <person name="Koren S."/>
            <person name="Silverstein K.A.T."/>
            <person name="Beckman K.B."/>
            <person name="Gohl D.M."/>
        </authorList>
    </citation>
    <scope>NUCLEOTIDE SEQUENCE</scope>
    <source>
        <strain evidence="3">Duluth1</strain>
        <tissue evidence="3">Whole animal</tissue>
    </source>
</reference>
<dbReference type="AlphaFoldDB" id="A0A9D4CX31"/>
<dbReference type="Proteomes" id="UP000828390">
    <property type="component" value="Unassembled WGS sequence"/>
</dbReference>
<dbReference type="GO" id="GO:0005730">
    <property type="term" value="C:nucleolus"/>
    <property type="evidence" value="ECO:0007669"/>
    <property type="project" value="TreeGrafter"/>
</dbReference>
<evidence type="ECO:0000256" key="2">
    <source>
        <dbReference type="SAM" id="MobiDB-lite"/>
    </source>
</evidence>
<accession>A0A9D4CX31</accession>
<dbReference type="Pfam" id="PF08555">
    <property type="entry name" value="FAM32A"/>
    <property type="match status" value="1"/>
</dbReference>
<evidence type="ECO:0000313" key="3">
    <source>
        <dbReference type="EMBL" id="KAH3733669.1"/>
    </source>
</evidence>
<organism evidence="3 4">
    <name type="scientific">Dreissena polymorpha</name>
    <name type="common">Zebra mussel</name>
    <name type="synonym">Mytilus polymorpha</name>
    <dbReference type="NCBI Taxonomy" id="45954"/>
    <lineage>
        <taxon>Eukaryota</taxon>
        <taxon>Metazoa</taxon>
        <taxon>Spiralia</taxon>
        <taxon>Lophotrochozoa</taxon>
        <taxon>Mollusca</taxon>
        <taxon>Bivalvia</taxon>
        <taxon>Autobranchia</taxon>
        <taxon>Heteroconchia</taxon>
        <taxon>Euheterodonta</taxon>
        <taxon>Imparidentia</taxon>
        <taxon>Neoheterodontei</taxon>
        <taxon>Myida</taxon>
        <taxon>Dreissenoidea</taxon>
        <taxon>Dreissenidae</taxon>
        <taxon>Dreissena</taxon>
    </lineage>
</organism>
<feature type="region of interest" description="Disordered" evidence="2">
    <location>
        <begin position="39"/>
        <end position="59"/>
    </location>
</feature>
<comment type="caution">
    <text evidence="3">The sequence shown here is derived from an EMBL/GenBank/DDBJ whole genome shotgun (WGS) entry which is preliminary data.</text>
</comment>
<comment type="similarity">
    <text evidence="1">Belongs to the FAM32 family.</text>
</comment>
<feature type="compositionally biased region" description="Polar residues" evidence="2">
    <location>
        <begin position="42"/>
        <end position="54"/>
    </location>
</feature>
<sequence>MSEYDNVCRGSLKLKGVSDHKIKKKKKRKDKDKELDKYLQSLAETPGTSEQQPAQRADTRTKAEIAFEKRKEKKMAQQILERATKSHKERIVEFNQHLDNLTEHFDIPKVSWTK</sequence>
<keyword evidence="4" id="KW-1185">Reference proteome</keyword>
<dbReference type="PANTHER" id="PTHR13282">
    <property type="entry name" value="PROTEIN FAM32A"/>
    <property type="match status" value="1"/>
</dbReference>
<evidence type="ECO:0000256" key="1">
    <source>
        <dbReference type="ARBA" id="ARBA00008948"/>
    </source>
</evidence>
<dbReference type="OrthoDB" id="205403at2759"/>
<gene>
    <name evidence="3" type="ORF">DPMN_040102</name>
</gene>
<dbReference type="PANTHER" id="PTHR13282:SF6">
    <property type="entry name" value="PROTEIN FAM32A"/>
    <property type="match status" value="1"/>
</dbReference>
<evidence type="ECO:0008006" key="5">
    <source>
        <dbReference type="Google" id="ProtNLM"/>
    </source>
</evidence>